<keyword evidence="5" id="KW-0539">Nucleus</keyword>
<protein>
    <recommendedName>
        <fullName evidence="7">AP2/ERF domain-containing protein</fullName>
    </recommendedName>
</protein>
<dbReference type="Proteomes" id="UP001497444">
    <property type="component" value="Chromosome 2"/>
</dbReference>
<feature type="compositionally biased region" description="Low complexity" evidence="6">
    <location>
        <begin position="158"/>
        <end position="169"/>
    </location>
</feature>
<feature type="compositionally biased region" description="Polar residues" evidence="6">
    <location>
        <begin position="16"/>
        <end position="35"/>
    </location>
</feature>
<keyword evidence="3" id="KW-0238">DNA-binding</keyword>
<sequence length="330" mass="37170">MDSRMSRPAVADFRSRTLSLLQDQDGSESPRQYFSSRRHNNNIHRVGGRNTPGIREPSGRVKSYRVEMRLRASGWTTSTKTWVGTFDAREKAMRAYDAALHYTGKSPHYFTYPKGFFDDRLPPGLEGAPQSNMFVCFIKSMAKKYAMDTRKLLRNPRSEATTSTTCSSSSGGGGSSSSSRSRDDRRDEAAAAAFMRLETSTSPQETFTTRSSQATGVLLSSRAADSELVRNELQLGVELAEEVDFATSSTWQLGPSLLDPEAADFNAWILQTIVADDHHHETMKFDMSFSTDEYDIDTDRLTLDDYYDHHLHCRIDNEPDWFNCFSSPGR</sequence>
<evidence type="ECO:0000313" key="8">
    <source>
        <dbReference type="EMBL" id="CAK9269318.1"/>
    </source>
</evidence>
<dbReference type="EMBL" id="OZ020097">
    <property type="protein sequence ID" value="CAK9269318.1"/>
    <property type="molecule type" value="Genomic_DNA"/>
</dbReference>
<keyword evidence="4" id="KW-0804">Transcription</keyword>
<evidence type="ECO:0000256" key="6">
    <source>
        <dbReference type="SAM" id="MobiDB-lite"/>
    </source>
</evidence>
<evidence type="ECO:0000256" key="2">
    <source>
        <dbReference type="ARBA" id="ARBA00023015"/>
    </source>
</evidence>
<gene>
    <name evidence="8" type="ORF">CSSPJE1EN1_LOCUS14796</name>
</gene>
<keyword evidence="9" id="KW-1185">Reference proteome</keyword>
<proteinExistence type="predicted"/>
<evidence type="ECO:0000256" key="3">
    <source>
        <dbReference type="ARBA" id="ARBA00023125"/>
    </source>
</evidence>
<dbReference type="InterPro" id="IPR001471">
    <property type="entry name" value="AP2/ERF_dom"/>
</dbReference>
<feature type="region of interest" description="Disordered" evidence="6">
    <location>
        <begin position="1"/>
        <end position="59"/>
    </location>
</feature>
<organism evidence="8 9">
    <name type="scientific">Sphagnum jensenii</name>
    <dbReference type="NCBI Taxonomy" id="128206"/>
    <lineage>
        <taxon>Eukaryota</taxon>
        <taxon>Viridiplantae</taxon>
        <taxon>Streptophyta</taxon>
        <taxon>Embryophyta</taxon>
        <taxon>Bryophyta</taxon>
        <taxon>Sphagnophytina</taxon>
        <taxon>Sphagnopsida</taxon>
        <taxon>Sphagnales</taxon>
        <taxon>Sphagnaceae</taxon>
        <taxon>Sphagnum</taxon>
    </lineage>
</organism>
<keyword evidence="2" id="KW-0805">Transcription regulation</keyword>
<evidence type="ECO:0000256" key="4">
    <source>
        <dbReference type="ARBA" id="ARBA00023163"/>
    </source>
</evidence>
<dbReference type="Gene3D" id="3.30.730.10">
    <property type="entry name" value="AP2/ERF domain"/>
    <property type="match status" value="1"/>
</dbReference>
<evidence type="ECO:0000313" key="9">
    <source>
        <dbReference type="Proteomes" id="UP001497444"/>
    </source>
</evidence>
<dbReference type="InterPro" id="IPR036955">
    <property type="entry name" value="AP2/ERF_dom_sf"/>
</dbReference>
<evidence type="ECO:0000256" key="1">
    <source>
        <dbReference type="ARBA" id="ARBA00004123"/>
    </source>
</evidence>
<evidence type="ECO:0000256" key="5">
    <source>
        <dbReference type="ARBA" id="ARBA00023242"/>
    </source>
</evidence>
<reference evidence="8 9" key="1">
    <citation type="submission" date="2024-02" db="EMBL/GenBank/DDBJ databases">
        <authorList>
            <consortium name="ELIXIR-Norway"/>
            <consortium name="Elixir Norway"/>
        </authorList>
    </citation>
    <scope>NUCLEOTIDE SEQUENCE [LARGE SCALE GENOMIC DNA]</scope>
</reference>
<feature type="domain" description="AP2/ERF" evidence="7">
    <location>
        <begin position="32"/>
        <end position="113"/>
    </location>
</feature>
<accession>A0ABP0WR27</accession>
<dbReference type="PROSITE" id="PS51032">
    <property type="entry name" value="AP2_ERF"/>
    <property type="match status" value="1"/>
</dbReference>
<feature type="region of interest" description="Disordered" evidence="6">
    <location>
        <begin position="152"/>
        <end position="188"/>
    </location>
</feature>
<name>A0ABP0WR27_9BRYO</name>
<comment type="subcellular location">
    <subcellularLocation>
        <location evidence="1">Nucleus</location>
    </subcellularLocation>
</comment>
<evidence type="ECO:0000259" key="7">
    <source>
        <dbReference type="PROSITE" id="PS51032"/>
    </source>
</evidence>